<evidence type="ECO:0000256" key="1">
    <source>
        <dbReference type="SAM" id="MobiDB-lite"/>
    </source>
</evidence>
<reference evidence="2 3" key="1">
    <citation type="journal article" date="2021" name="Plant Biotechnol. J.">
        <title>Multi-omics assisted identification of the key and species-specific regulatory components of drought-tolerant mechanisms in Gossypium stocksii.</title>
        <authorList>
            <person name="Yu D."/>
            <person name="Ke L."/>
            <person name="Zhang D."/>
            <person name="Wu Y."/>
            <person name="Sun Y."/>
            <person name="Mei J."/>
            <person name="Sun J."/>
            <person name="Sun Y."/>
        </authorList>
    </citation>
    <scope>NUCLEOTIDE SEQUENCE [LARGE SCALE GENOMIC DNA]</scope>
    <source>
        <strain evidence="3">cv. E1</strain>
        <tissue evidence="2">Leaf</tissue>
    </source>
</reference>
<feature type="region of interest" description="Disordered" evidence="1">
    <location>
        <begin position="1"/>
        <end position="21"/>
    </location>
</feature>
<evidence type="ECO:0000313" key="2">
    <source>
        <dbReference type="EMBL" id="KAH1031621.1"/>
    </source>
</evidence>
<evidence type="ECO:0000313" key="3">
    <source>
        <dbReference type="Proteomes" id="UP000828251"/>
    </source>
</evidence>
<dbReference type="Proteomes" id="UP000828251">
    <property type="component" value="Unassembled WGS sequence"/>
</dbReference>
<gene>
    <name evidence="2" type="ORF">J1N35_043795</name>
</gene>
<name>A0A9D3U8A3_9ROSI</name>
<proteinExistence type="predicted"/>
<comment type="caution">
    <text evidence="2">The sequence shown here is derived from an EMBL/GenBank/DDBJ whole genome shotgun (WGS) entry which is preliminary data.</text>
</comment>
<protein>
    <submittedName>
        <fullName evidence="2">Uncharacterized protein</fullName>
    </submittedName>
</protein>
<sequence>MDSESRQGPLTSGTSNPELGTKALARLIREVVEEVLETKVKEISETFQARCLECKKKRDHSSLRTEPHSVKHVKTRPNFLAYEHCNGCYPGEWRRKTEACPDTGLRSIGFRIAQSLLS</sequence>
<dbReference type="EMBL" id="JAIQCV010000013">
    <property type="protein sequence ID" value="KAH1031621.1"/>
    <property type="molecule type" value="Genomic_DNA"/>
</dbReference>
<feature type="compositionally biased region" description="Polar residues" evidence="1">
    <location>
        <begin position="1"/>
        <end position="18"/>
    </location>
</feature>
<organism evidence="2 3">
    <name type="scientific">Gossypium stocksii</name>
    <dbReference type="NCBI Taxonomy" id="47602"/>
    <lineage>
        <taxon>Eukaryota</taxon>
        <taxon>Viridiplantae</taxon>
        <taxon>Streptophyta</taxon>
        <taxon>Embryophyta</taxon>
        <taxon>Tracheophyta</taxon>
        <taxon>Spermatophyta</taxon>
        <taxon>Magnoliopsida</taxon>
        <taxon>eudicotyledons</taxon>
        <taxon>Gunneridae</taxon>
        <taxon>Pentapetalae</taxon>
        <taxon>rosids</taxon>
        <taxon>malvids</taxon>
        <taxon>Malvales</taxon>
        <taxon>Malvaceae</taxon>
        <taxon>Malvoideae</taxon>
        <taxon>Gossypium</taxon>
    </lineage>
</organism>
<keyword evidence="3" id="KW-1185">Reference proteome</keyword>
<dbReference type="AlphaFoldDB" id="A0A9D3U8A3"/>
<accession>A0A9D3U8A3</accession>